<sequence length="138" mass="15503">PTWKPPSTNTPLPPLVSRHKSNSKLPSIPSHPMNNVPYRKGIDPEHHALVADGSKSQFITAHLPSTEVAEREVLAWAAVQRFRKFSVANQPIKKLMPCLLGLEAPFPWALPVHFHIWHLENPHLNTSSFLAYTANCHN</sequence>
<gene>
    <name evidence="2" type="ORF">VP01_12819g1</name>
</gene>
<comment type="caution">
    <text evidence="2">The sequence shown here is derived from an EMBL/GenBank/DDBJ whole genome shotgun (WGS) entry which is preliminary data.</text>
</comment>
<feature type="compositionally biased region" description="Polar residues" evidence="1">
    <location>
        <begin position="1"/>
        <end position="10"/>
    </location>
</feature>
<name>A0A0L6VNS1_9BASI</name>
<evidence type="ECO:0000313" key="3">
    <source>
        <dbReference type="Proteomes" id="UP000037035"/>
    </source>
</evidence>
<dbReference type="Proteomes" id="UP000037035">
    <property type="component" value="Unassembled WGS sequence"/>
</dbReference>
<proteinExistence type="predicted"/>
<reference evidence="2 3" key="1">
    <citation type="submission" date="2015-08" db="EMBL/GenBank/DDBJ databases">
        <title>Next Generation Sequencing and Analysis of the Genome of Puccinia sorghi L Schw, the Causal Agent of Maize Common Rust.</title>
        <authorList>
            <person name="Rochi L."/>
            <person name="Burguener G."/>
            <person name="Darino M."/>
            <person name="Turjanski A."/>
            <person name="Kreff E."/>
            <person name="Dieguez M.J."/>
            <person name="Sacco F."/>
        </authorList>
    </citation>
    <scope>NUCLEOTIDE SEQUENCE [LARGE SCALE GENOMIC DNA]</scope>
    <source>
        <strain evidence="2 3">RO10H11247</strain>
    </source>
</reference>
<organism evidence="2 3">
    <name type="scientific">Puccinia sorghi</name>
    <dbReference type="NCBI Taxonomy" id="27349"/>
    <lineage>
        <taxon>Eukaryota</taxon>
        <taxon>Fungi</taxon>
        <taxon>Dikarya</taxon>
        <taxon>Basidiomycota</taxon>
        <taxon>Pucciniomycotina</taxon>
        <taxon>Pucciniomycetes</taxon>
        <taxon>Pucciniales</taxon>
        <taxon>Pucciniaceae</taxon>
        <taxon>Puccinia</taxon>
    </lineage>
</organism>
<dbReference type="VEuPathDB" id="FungiDB:VP01_12819g1"/>
<evidence type="ECO:0000313" key="2">
    <source>
        <dbReference type="EMBL" id="KNZ62354.1"/>
    </source>
</evidence>
<protein>
    <submittedName>
        <fullName evidence="2">Uncharacterized protein</fullName>
    </submittedName>
</protein>
<feature type="non-terminal residue" evidence="2">
    <location>
        <position position="1"/>
    </location>
</feature>
<dbReference type="AlphaFoldDB" id="A0A0L6VNS1"/>
<dbReference type="STRING" id="27349.A0A0L6VNS1"/>
<feature type="region of interest" description="Disordered" evidence="1">
    <location>
        <begin position="1"/>
        <end position="39"/>
    </location>
</feature>
<keyword evidence="3" id="KW-1185">Reference proteome</keyword>
<dbReference type="EMBL" id="LAVV01003131">
    <property type="protein sequence ID" value="KNZ62354.1"/>
    <property type="molecule type" value="Genomic_DNA"/>
</dbReference>
<evidence type="ECO:0000256" key="1">
    <source>
        <dbReference type="SAM" id="MobiDB-lite"/>
    </source>
</evidence>
<accession>A0A0L6VNS1</accession>